<dbReference type="GO" id="GO:0016787">
    <property type="term" value="F:hydrolase activity"/>
    <property type="evidence" value="ECO:0007669"/>
    <property type="project" value="UniProtKB-KW"/>
</dbReference>
<dbReference type="Pfam" id="PF00756">
    <property type="entry name" value="Esterase"/>
    <property type="match status" value="1"/>
</dbReference>
<dbReference type="AlphaFoldDB" id="A0A3S4T3D3"/>
<dbReference type="InterPro" id="IPR014756">
    <property type="entry name" value="Ig_E-set"/>
</dbReference>
<dbReference type="InterPro" id="IPR029058">
    <property type="entry name" value="AB_hydrolase_fold"/>
</dbReference>
<feature type="chain" id="PRO_5018775158" evidence="1">
    <location>
        <begin position="25"/>
        <end position="428"/>
    </location>
</feature>
<reference evidence="2 3" key="1">
    <citation type="submission" date="2018-12" db="EMBL/GenBank/DDBJ databases">
        <authorList>
            <consortium name="Pathogen Informatics"/>
        </authorList>
    </citation>
    <scope>NUCLEOTIDE SEQUENCE [LARGE SCALE GENOMIC DNA]</scope>
    <source>
        <strain evidence="2 3">NCTC13071</strain>
    </source>
</reference>
<name>A0A3S4T3D3_9BACT</name>
<dbReference type="CDD" id="cd11294">
    <property type="entry name" value="E_set_Esterase_like_N"/>
    <property type="match status" value="1"/>
</dbReference>
<dbReference type="EMBL" id="LR134384">
    <property type="protein sequence ID" value="VEH16113.1"/>
    <property type="molecule type" value="Genomic_DNA"/>
</dbReference>
<proteinExistence type="predicted"/>
<dbReference type="Proteomes" id="UP000274578">
    <property type="component" value="Chromosome 1"/>
</dbReference>
<dbReference type="InterPro" id="IPR000801">
    <property type="entry name" value="Esterase-like"/>
</dbReference>
<dbReference type="SUPFAM" id="SSF53474">
    <property type="entry name" value="alpha/beta-Hydrolases"/>
    <property type="match status" value="1"/>
</dbReference>
<protein>
    <submittedName>
        <fullName evidence="2">Predicted hydrolase of the alpha/beta superfamily</fullName>
    </submittedName>
</protein>
<dbReference type="InterPro" id="IPR013783">
    <property type="entry name" value="Ig-like_fold"/>
</dbReference>
<evidence type="ECO:0000313" key="3">
    <source>
        <dbReference type="Proteomes" id="UP000274578"/>
    </source>
</evidence>
<dbReference type="PANTHER" id="PTHR48098">
    <property type="entry name" value="ENTEROCHELIN ESTERASE-RELATED"/>
    <property type="match status" value="1"/>
</dbReference>
<keyword evidence="2" id="KW-0378">Hydrolase</keyword>
<keyword evidence="1" id="KW-0732">Signal</keyword>
<dbReference type="Gene3D" id="2.60.40.10">
    <property type="entry name" value="Immunoglobulins"/>
    <property type="match status" value="1"/>
</dbReference>
<dbReference type="KEGG" id="poc:NCTC13071_02131"/>
<feature type="signal peptide" evidence="1">
    <location>
        <begin position="1"/>
        <end position="24"/>
    </location>
</feature>
<accession>A0A3S4T3D3</accession>
<dbReference type="PANTHER" id="PTHR48098:SF1">
    <property type="entry name" value="DIACYLGLYCEROL ACYLTRANSFERASE_MYCOLYLTRANSFERASE AG85A"/>
    <property type="match status" value="1"/>
</dbReference>
<dbReference type="SUPFAM" id="SSF81296">
    <property type="entry name" value="E set domains"/>
    <property type="match status" value="1"/>
</dbReference>
<evidence type="ECO:0000256" key="1">
    <source>
        <dbReference type="SAM" id="SignalP"/>
    </source>
</evidence>
<evidence type="ECO:0000313" key="2">
    <source>
        <dbReference type="EMBL" id="VEH16113.1"/>
    </source>
</evidence>
<organism evidence="2 3">
    <name type="scientific">Segatella oris</name>
    <dbReference type="NCBI Taxonomy" id="28135"/>
    <lineage>
        <taxon>Bacteria</taxon>
        <taxon>Pseudomonadati</taxon>
        <taxon>Bacteroidota</taxon>
        <taxon>Bacteroidia</taxon>
        <taxon>Bacteroidales</taxon>
        <taxon>Prevotellaceae</taxon>
        <taxon>Segatella</taxon>
    </lineage>
</organism>
<gene>
    <name evidence="2" type="primary">yieL_3</name>
    <name evidence="2" type="ORF">NCTC13071_02131</name>
</gene>
<sequence length="428" mass="47606">MMNKKLIFCAVFALLTGASGMAQEKLFNGSSVQSPVKNADGTVTFNLYAPQARQVSVSGDFLPTVKMKTPKGEIDAPGSAQLTKNAQGMWSYTTAVLSPELYSYAFNVDGLNVNDPANIYMNRDISTYSNIFIITKTKGDKGYLYSVNEVPHGNLAKVWYESPTLKMQRRMTIYTPAGYDKGKAYPVLYLLHGAGGDENAWSELGRASQIMDNLIATGKAKPMIVVMPNGNPDSQAAPGEWSKGMYKPTFMASISPKTPKATIEESFMDIVNYVDSHYKTVKSREGRAVCGLSMGGGHTFGIARLYPLTFDYYGLFSAGLHLSKPINLKDPSLYDEMKADKAFQQQMKTLFNSNPKLYWIAIGNTDFLYKANADLRRFLDDNHYKYEYVETDGGHIWRNWRIYLTAFVQKLFKASRITGSPTGIKATI</sequence>
<dbReference type="InterPro" id="IPR050583">
    <property type="entry name" value="Mycobacterial_A85_antigen"/>
</dbReference>
<dbReference type="Gene3D" id="3.40.50.1820">
    <property type="entry name" value="alpha/beta hydrolase"/>
    <property type="match status" value="1"/>
</dbReference>
<dbReference type="GO" id="GO:0016747">
    <property type="term" value="F:acyltransferase activity, transferring groups other than amino-acyl groups"/>
    <property type="evidence" value="ECO:0007669"/>
    <property type="project" value="TreeGrafter"/>
</dbReference>